<evidence type="ECO:0000313" key="1">
    <source>
        <dbReference type="EMBL" id="KAI0093687.1"/>
    </source>
</evidence>
<reference evidence="1" key="1">
    <citation type="journal article" date="2021" name="Environ. Microbiol.">
        <title>Gene family expansions and transcriptome signatures uncover fungal adaptations to wood decay.</title>
        <authorList>
            <person name="Hage H."/>
            <person name="Miyauchi S."/>
            <person name="Viragh M."/>
            <person name="Drula E."/>
            <person name="Min B."/>
            <person name="Chaduli D."/>
            <person name="Navarro D."/>
            <person name="Favel A."/>
            <person name="Norest M."/>
            <person name="Lesage-Meessen L."/>
            <person name="Balint B."/>
            <person name="Merenyi Z."/>
            <person name="de Eugenio L."/>
            <person name="Morin E."/>
            <person name="Martinez A.T."/>
            <person name="Baldrian P."/>
            <person name="Stursova M."/>
            <person name="Martinez M.J."/>
            <person name="Novotny C."/>
            <person name="Magnuson J.K."/>
            <person name="Spatafora J.W."/>
            <person name="Maurice S."/>
            <person name="Pangilinan J."/>
            <person name="Andreopoulos W."/>
            <person name="LaButti K."/>
            <person name="Hundley H."/>
            <person name="Na H."/>
            <person name="Kuo A."/>
            <person name="Barry K."/>
            <person name="Lipzen A."/>
            <person name="Henrissat B."/>
            <person name="Riley R."/>
            <person name="Ahrendt S."/>
            <person name="Nagy L.G."/>
            <person name="Grigoriev I.V."/>
            <person name="Martin F."/>
            <person name="Rosso M.N."/>
        </authorList>
    </citation>
    <scope>NUCLEOTIDE SEQUENCE</scope>
    <source>
        <strain evidence="1">CBS 384.51</strain>
    </source>
</reference>
<keyword evidence="2" id="KW-1185">Reference proteome</keyword>
<name>A0ACB8UH49_9APHY</name>
<accession>A0ACB8UH49</accession>
<proteinExistence type="predicted"/>
<comment type="caution">
    <text evidence="1">The sequence shown here is derived from an EMBL/GenBank/DDBJ whole genome shotgun (WGS) entry which is preliminary data.</text>
</comment>
<protein>
    <submittedName>
        <fullName evidence="1">Scamp family-domain-containing protein</fullName>
    </submittedName>
</protein>
<sequence>MNQLTENPFASTHSLDTNPFDDPTPYSTTTSSNVKLQDIEQRERDLERREAELNQRADNLRTHGRNNWPPFFPLIFHSIQDEIPEGSRALITRMYQLWMLLAATLILNFVAYLVLLISGATGAVGGFVTSIIFVVLITPLSFFLWYRPIYNAYMKEQALYYYVYFVFGGFHLLFSAYGIIGPQGSGAAGVIQTILAFTGGHIVAGVFCAIAAAGWTVQGLGNALYFRQIWFHRKAAGHTFEKAKGELATHGAKAYFTRG</sequence>
<dbReference type="Proteomes" id="UP001055072">
    <property type="component" value="Unassembled WGS sequence"/>
</dbReference>
<evidence type="ECO:0000313" key="2">
    <source>
        <dbReference type="Proteomes" id="UP001055072"/>
    </source>
</evidence>
<dbReference type="EMBL" id="MU274901">
    <property type="protein sequence ID" value="KAI0093687.1"/>
    <property type="molecule type" value="Genomic_DNA"/>
</dbReference>
<gene>
    <name evidence="1" type="ORF">BDY19DRAFT_267515</name>
</gene>
<organism evidence="1 2">
    <name type="scientific">Irpex rosettiformis</name>
    <dbReference type="NCBI Taxonomy" id="378272"/>
    <lineage>
        <taxon>Eukaryota</taxon>
        <taxon>Fungi</taxon>
        <taxon>Dikarya</taxon>
        <taxon>Basidiomycota</taxon>
        <taxon>Agaricomycotina</taxon>
        <taxon>Agaricomycetes</taxon>
        <taxon>Polyporales</taxon>
        <taxon>Irpicaceae</taxon>
        <taxon>Irpex</taxon>
    </lineage>
</organism>